<dbReference type="Proteomes" id="UP000659496">
    <property type="component" value="Unassembled WGS sequence"/>
</dbReference>
<name>A0ABR8PJX8_9BACL</name>
<dbReference type="Pfam" id="PF14300">
    <property type="entry name" value="DMP19"/>
    <property type="match status" value="1"/>
</dbReference>
<comment type="caution">
    <text evidence="2">The sequence shown here is derived from an EMBL/GenBank/DDBJ whole genome shotgun (WGS) entry which is preliminary data.</text>
</comment>
<dbReference type="RefSeq" id="WP_191689614.1">
    <property type="nucleotide sequence ID" value="NZ_JACSQY010000005.1"/>
</dbReference>
<keyword evidence="3" id="KW-1185">Reference proteome</keyword>
<proteinExistence type="predicted"/>
<organism evidence="2 3">
    <name type="scientific">Sporosarcina gallistercoris</name>
    <dbReference type="NCBI Taxonomy" id="2762245"/>
    <lineage>
        <taxon>Bacteria</taxon>
        <taxon>Bacillati</taxon>
        <taxon>Bacillota</taxon>
        <taxon>Bacilli</taxon>
        <taxon>Bacillales</taxon>
        <taxon>Caryophanaceae</taxon>
        <taxon>Sporosarcina</taxon>
    </lineage>
</organism>
<gene>
    <name evidence="2" type="ORF">H9659_08990</name>
</gene>
<sequence>MKPKMNRRDLLDNDNIWNTIITVISECDLSSKDTVLNEAFIVFQYYSELESGGHETLLNWIESYIDEISIDIYLNKLISTLEKIGAQDYAMIEKRYGQELWRLYVALENEIEEEDEFYNVIKKADDEYHKLNGILENLLKAYFVSIHTDLIDVVED</sequence>
<evidence type="ECO:0000313" key="3">
    <source>
        <dbReference type="Proteomes" id="UP000659496"/>
    </source>
</evidence>
<dbReference type="EMBL" id="JACSQY010000005">
    <property type="protein sequence ID" value="MBD7908464.1"/>
    <property type="molecule type" value="Genomic_DNA"/>
</dbReference>
<dbReference type="InterPro" id="IPR025402">
    <property type="entry name" value="DMP19_C"/>
</dbReference>
<feature type="domain" description="DNA mimic protein DMP19 C-terminal" evidence="1">
    <location>
        <begin position="38"/>
        <end position="143"/>
    </location>
</feature>
<evidence type="ECO:0000313" key="2">
    <source>
        <dbReference type="EMBL" id="MBD7908464.1"/>
    </source>
</evidence>
<protein>
    <recommendedName>
        <fullName evidence="1">DNA mimic protein DMP19 C-terminal domain-containing protein</fullName>
    </recommendedName>
</protein>
<reference evidence="2 3" key="1">
    <citation type="submission" date="2020-08" db="EMBL/GenBank/DDBJ databases">
        <title>A Genomic Blueprint of the Chicken Gut Microbiome.</title>
        <authorList>
            <person name="Gilroy R."/>
            <person name="Ravi A."/>
            <person name="Getino M."/>
            <person name="Pursley I."/>
            <person name="Horton D.L."/>
            <person name="Alikhan N.-F."/>
            <person name="Baker D."/>
            <person name="Gharbi K."/>
            <person name="Hall N."/>
            <person name="Watson M."/>
            <person name="Adriaenssens E.M."/>
            <person name="Foster-Nyarko E."/>
            <person name="Jarju S."/>
            <person name="Secka A."/>
            <person name="Antonio M."/>
            <person name="Oren A."/>
            <person name="Chaudhuri R."/>
            <person name="La Ragione R.M."/>
            <person name="Hildebrand F."/>
            <person name="Pallen M.J."/>
        </authorList>
    </citation>
    <scope>NUCLEOTIDE SEQUENCE [LARGE SCALE GENOMIC DNA]</scope>
    <source>
        <strain evidence="2 3">Sa3CUA8</strain>
    </source>
</reference>
<accession>A0ABR8PJX8</accession>
<evidence type="ECO:0000259" key="1">
    <source>
        <dbReference type="Pfam" id="PF14300"/>
    </source>
</evidence>